<dbReference type="InterPro" id="IPR027275">
    <property type="entry name" value="PRC-brl_dom"/>
</dbReference>
<feature type="domain" description="CBS" evidence="2">
    <location>
        <begin position="351"/>
        <end position="411"/>
    </location>
</feature>
<evidence type="ECO:0000313" key="4">
    <source>
        <dbReference type="Proteomes" id="UP001434337"/>
    </source>
</evidence>
<evidence type="ECO:0000313" key="3">
    <source>
        <dbReference type="EMBL" id="WZW97794.1"/>
    </source>
</evidence>
<sequence length="421" mass="45801">MSGSPTSIFVSRIKGLPVLDASGDQVGKVRDIVVQNRTNARPPRVKGMVVELLRLRRVFLPIERVHTVDAQQIIISGVVNTVAFQRRDAEALVFTDLFDKSVTRPGAPAASIFDVAIERTRTRAWEVTEVALRENTSRSPFSRGHVVVVDWNEVPDFFVETARGTDQVLAELAEMKPADVARELHEMSPARRAEVVEALDDEMLAGALEELPEAEQVEVIRTLDTERAADILEEMDPDDAADLIAELAPDLAETILERMEPEEAEDVRALLNYSPATAGGLMTPEPVVVGPDATVADCLALLRNEEITPALAALAFICRPPLDTPTGRYVGAVHIQKLLREPPSLLAASLVDSGIAPLRPDADVALVSRYFATYDLVCAPVVDEDNRLLGAVTVDDVLDHILPDDWRGIQLAEGVTGGPLV</sequence>
<dbReference type="Proteomes" id="UP001434337">
    <property type="component" value="Chromosome"/>
</dbReference>
<dbReference type="PANTHER" id="PTHR43773">
    <property type="entry name" value="MAGNESIUM TRANSPORTER MGTE"/>
    <property type="match status" value="1"/>
</dbReference>
<dbReference type="InterPro" id="IPR000644">
    <property type="entry name" value="CBS_dom"/>
</dbReference>
<dbReference type="Gene3D" id="1.25.60.10">
    <property type="entry name" value="MgtE N-terminal domain-like"/>
    <property type="match status" value="1"/>
</dbReference>
<dbReference type="Pfam" id="PF03448">
    <property type="entry name" value="MgtE_N"/>
    <property type="match status" value="1"/>
</dbReference>
<dbReference type="CDD" id="cd04606">
    <property type="entry name" value="CBS_pair_Mg_transporter"/>
    <property type="match status" value="1"/>
</dbReference>
<evidence type="ECO:0000259" key="2">
    <source>
        <dbReference type="PROSITE" id="PS51371"/>
    </source>
</evidence>
<dbReference type="RefSeq" id="WP_332836166.1">
    <property type="nucleotide sequence ID" value="NZ_CP115965.1"/>
</dbReference>
<accession>A0ABZ3C4U2</accession>
<dbReference type="Pfam" id="PF26205">
    <property type="entry name" value="SH3_actinomycetes"/>
    <property type="match status" value="1"/>
</dbReference>
<gene>
    <name evidence="3" type="ORF">PCC79_12945</name>
</gene>
<dbReference type="Gene3D" id="2.30.30.240">
    <property type="entry name" value="PRC-barrel domain"/>
    <property type="match status" value="1"/>
</dbReference>
<name>A0ABZ3C4U2_9ACTN</name>
<dbReference type="InterPro" id="IPR011033">
    <property type="entry name" value="PRC_barrel-like_sf"/>
</dbReference>
<dbReference type="SUPFAM" id="SSF54631">
    <property type="entry name" value="CBS-domain pair"/>
    <property type="match status" value="1"/>
</dbReference>
<reference evidence="3 4" key="1">
    <citation type="journal article" date="2023" name="Environ Microbiome">
        <title>A coral-associated actinobacterium mitigates coral bleaching under heat stress.</title>
        <authorList>
            <person name="Li J."/>
            <person name="Zou Y."/>
            <person name="Li Q."/>
            <person name="Zhang J."/>
            <person name="Bourne D.G."/>
            <person name="Lyu Y."/>
            <person name="Liu C."/>
            <person name="Zhang S."/>
        </authorList>
    </citation>
    <scope>NUCLEOTIDE SEQUENCE [LARGE SCALE GENOMIC DNA]</scope>
    <source>
        <strain evidence="3 4">SCSIO 13291</strain>
    </source>
</reference>
<dbReference type="Pfam" id="PF00571">
    <property type="entry name" value="CBS"/>
    <property type="match status" value="2"/>
</dbReference>
<dbReference type="SUPFAM" id="SSF158791">
    <property type="entry name" value="MgtE N-terminal domain-like"/>
    <property type="match status" value="1"/>
</dbReference>
<keyword evidence="4" id="KW-1185">Reference proteome</keyword>
<dbReference type="EMBL" id="CP115965">
    <property type="protein sequence ID" value="WZW97794.1"/>
    <property type="molecule type" value="Genomic_DNA"/>
</dbReference>
<dbReference type="PANTHER" id="PTHR43773:SF1">
    <property type="entry name" value="MAGNESIUM TRANSPORTER MGTE"/>
    <property type="match status" value="1"/>
</dbReference>
<evidence type="ECO:0000256" key="1">
    <source>
        <dbReference type="PROSITE-ProRule" id="PRU00703"/>
    </source>
</evidence>
<proteinExistence type="predicted"/>
<keyword evidence="1" id="KW-0129">CBS domain</keyword>
<dbReference type="Pfam" id="PF05239">
    <property type="entry name" value="PRC"/>
    <property type="match status" value="1"/>
</dbReference>
<dbReference type="InterPro" id="IPR058838">
    <property type="entry name" value="SH3_actinomycetes"/>
</dbReference>
<dbReference type="Gene3D" id="3.10.580.10">
    <property type="entry name" value="CBS-domain"/>
    <property type="match status" value="1"/>
</dbReference>
<dbReference type="SUPFAM" id="SSF50346">
    <property type="entry name" value="PRC-barrel domain"/>
    <property type="match status" value="1"/>
</dbReference>
<dbReference type="SMART" id="SM00924">
    <property type="entry name" value="MgtE_N"/>
    <property type="match status" value="1"/>
</dbReference>
<dbReference type="InterPro" id="IPR038076">
    <property type="entry name" value="MgtE_N_sf"/>
</dbReference>
<organism evidence="3 4">
    <name type="scientific">Propioniciclava soli</name>
    <dbReference type="NCBI Taxonomy" id="2775081"/>
    <lineage>
        <taxon>Bacteria</taxon>
        <taxon>Bacillati</taxon>
        <taxon>Actinomycetota</taxon>
        <taxon>Actinomycetes</taxon>
        <taxon>Propionibacteriales</taxon>
        <taxon>Propionibacteriaceae</taxon>
        <taxon>Propioniciclava</taxon>
    </lineage>
</organism>
<dbReference type="InterPro" id="IPR006669">
    <property type="entry name" value="MgtE_transporter"/>
</dbReference>
<dbReference type="InterPro" id="IPR046342">
    <property type="entry name" value="CBS_dom_sf"/>
</dbReference>
<protein>
    <submittedName>
        <fullName evidence="3">CBS domain-containing protein</fullName>
    </submittedName>
</protein>
<dbReference type="InterPro" id="IPR006668">
    <property type="entry name" value="Mg_transptr_MgtE_intracell_dom"/>
</dbReference>
<dbReference type="PROSITE" id="PS51371">
    <property type="entry name" value="CBS"/>
    <property type="match status" value="1"/>
</dbReference>